<accession>A0A194SCZ9</accession>
<evidence type="ECO:0000256" key="2">
    <source>
        <dbReference type="SAM" id="SignalP"/>
    </source>
</evidence>
<reference evidence="3 4" key="1">
    <citation type="journal article" date="2015" name="Front. Microbiol.">
        <title>Genome sequence of the plant growth promoting endophytic yeast Rhodotorula graminis WP1.</title>
        <authorList>
            <person name="Firrincieli A."/>
            <person name="Otillar R."/>
            <person name="Salamov A."/>
            <person name="Schmutz J."/>
            <person name="Khan Z."/>
            <person name="Redman R.S."/>
            <person name="Fleck N.D."/>
            <person name="Lindquist E."/>
            <person name="Grigoriev I.V."/>
            <person name="Doty S.L."/>
        </authorList>
    </citation>
    <scope>NUCLEOTIDE SEQUENCE [LARGE SCALE GENOMIC DNA]</scope>
    <source>
        <strain evidence="3 4">WP1</strain>
    </source>
</reference>
<evidence type="ECO:0000313" key="4">
    <source>
        <dbReference type="Proteomes" id="UP000053890"/>
    </source>
</evidence>
<dbReference type="AlphaFoldDB" id="A0A194SCZ9"/>
<organism evidence="3 4">
    <name type="scientific">Rhodotorula graminis (strain WP1)</name>
    <dbReference type="NCBI Taxonomy" id="578459"/>
    <lineage>
        <taxon>Eukaryota</taxon>
        <taxon>Fungi</taxon>
        <taxon>Dikarya</taxon>
        <taxon>Basidiomycota</taxon>
        <taxon>Pucciniomycotina</taxon>
        <taxon>Microbotryomycetes</taxon>
        <taxon>Sporidiobolales</taxon>
        <taxon>Sporidiobolaceae</taxon>
        <taxon>Rhodotorula</taxon>
    </lineage>
</organism>
<dbReference type="OrthoDB" id="496981at2759"/>
<evidence type="ECO:0000256" key="1">
    <source>
        <dbReference type="SAM" id="MobiDB-lite"/>
    </source>
</evidence>
<dbReference type="GO" id="GO:0016791">
    <property type="term" value="F:phosphatase activity"/>
    <property type="evidence" value="ECO:0007669"/>
    <property type="project" value="TreeGrafter"/>
</dbReference>
<dbReference type="EMBL" id="KQ474073">
    <property type="protein sequence ID" value="KPV78489.1"/>
    <property type="molecule type" value="Genomic_DNA"/>
</dbReference>
<dbReference type="OMA" id="LHLCHKR"/>
<dbReference type="RefSeq" id="XP_018274538.1">
    <property type="nucleotide sequence ID" value="XM_018415572.1"/>
</dbReference>
<dbReference type="SMART" id="SM00855">
    <property type="entry name" value="PGAM"/>
    <property type="match status" value="1"/>
</dbReference>
<proteinExistence type="predicted"/>
<dbReference type="InterPro" id="IPR029033">
    <property type="entry name" value="His_PPase_superfam"/>
</dbReference>
<dbReference type="InterPro" id="IPR050275">
    <property type="entry name" value="PGM_Phosphatase"/>
</dbReference>
<evidence type="ECO:0008006" key="5">
    <source>
        <dbReference type="Google" id="ProtNLM"/>
    </source>
</evidence>
<protein>
    <recommendedName>
        <fullName evidence="5">Phosphoglycerate mutase-like protein</fullName>
    </recommendedName>
</protein>
<dbReference type="InterPro" id="IPR013078">
    <property type="entry name" value="His_Pase_superF_clade-1"/>
</dbReference>
<sequence>MLLSLEVLLTLALCASAASQMPLGRPPLPHLGDEEVSPFLVGSRRQRGANGEEGDASKTRTFTPTNYTVVQDFFVQSLPGFNSSGFDPLTSSFGLIDRSPSRWTSFRHAVDELNRDADEHTAYKVFYVARHGEGVHNVAERVHGSSEWNRYWSMLNGDGNLTWGPDPLLTHVGVSQAERNTAAWAKEARAGVPLPQSLYSSPLSRAMSTLEITWRDLLFSKIAPVVKESLREVTGVHTCDKRQTKSYIHKHYPSFIFEVPFSEHDQRWSPDWRESDRQATFRLQQALNDLFATDTSTYISITAHGGAIGAFLRACGHPNAATLGVPTGSMLPVVIKAVDHRSAQNELLAGGQSIAAPPRPTRVPRGPERRSVEL</sequence>
<dbReference type="GeneID" id="28976020"/>
<dbReference type="Gene3D" id="3.40.50.1240">
    <property type="entry name" value="Phosphoglycerate mutase-like"/>
    <property type="match status" value="1"/>
</dbReference>
<name>A0A194SCZ9_RHOGW</name>
<feature type="region of interest" description="Disordered" evidence="1">
    <location>
        <begin position="348"/>
        <end position="374"/>
    </location>
</feature>
<feature type="chain" id="PRO_5008265608" description="Phosphoglycerate mutase-like protein" evidence="2">
    <location>
        <begin position="18"/>
        <end position="374"/>
    </location>
</feature>
<keyword evidence="4" id="KW-1185">Reference proteome</keyword>
<feature type="compositionally biased region" description="Basic and acidic residues" evidence="1">
    <location>
        <begin position="365"/>
        <end position="374"/>
    </location>
</feature>
<dbReference type="Pfam" id="PF00300">
    <property type="entry name" value="His_Phos_1"/>
    <property type="match status" value="1"/>
</dbReference>
<dbReference type="PANTHER" id="PTHR48100:SF1">
    <property type="entry name" value="HISTIDINE PHOSPHATASE FAMILY PROTEIN-RELATED"/>
    <property type="match status" value="1"/>
</dbReference>
<feature type="signal peptide" evidence="2">
    <location>
        <begin position="1"/>
        <end position="17"/>
    </location>
</feature>
<dbReference type="GO" id="GO:0005737">
    <property type="term" value="C:cytoplasm"/>
    <property type="evidence" value="ECO:0007669"/>
    <property type="project" value="TreeGrafter"/>
</dbReference>
<dbReference type="SUPFAM" id="SSF53254">
    <property type="entry name" value="Phosphoglycerate mutase-like"/>
    <property type="match status" value="1"/>
</dbReference>
<evidence type="ECO:0000313" key="3">
    <source>
        <dbReference type="EMBL" id="KPV78489.1"/>
    </source>
</evidence>
<dbReference type="Proteomes" id="UP000053890">
    <property type="component" value="Unassembled WGS sequence"/>
</dbReference>
<gene>
    <name evidence="3" type="ORF">RHOBADRAFT_50950</name>
</gene>
<dbReference type="PANTHER" id="PTHR48100">
    <property type="entry name" value="BROAD-SPECIFICITY PHOSPHATASE YOR283W-RELATED"/>
    <property type="match status" value="1"/>
</dbReference>
<keyword evidence="2" id="KW-0732">Signal</keyword>